<evidence type="ECO:0000313" key="3">
    <source>
        <dbReference type="Proteomes" id="UP000250266"/>
    </source>
</evidence>
<evidence type="ECO:0000256" key="1">
    <source>
        <dbReference type="SAM" id="MobiDB-lite"/>
    </source>
</evidence>
<feature type="compositionally biased region" description="Pro residues" evidence="1">
    <location>
        <begin position="160"/>
        <end position="170"/>
    </location>
</feature>
<name>A0A8E2JCN9_9PEZI</name>
<reference evidence="2 3" key="1">
    <citation type="journal article" date="2016" name="Nat. Commun.">
        <title>Ectomycorrhizal ecology is imprinted in the genome of the dominant symbiotic fungus Cenococcum geophilum.</title>
        <authorList>
            <consortium name="DOE Joint Genome Institute"/>
            <person name="Peter M."/>
            <person name="Kohler A."/>
            <person name="Ohm R.A."/>
            <person name="Kuo A."/>
            <person name="Krutzmann J."/>
            <person name="Morin E."/>
            <person name="Arend M."/>
            <person name="Barry K.W."/>
            <person name="Binder M."/>
            <person name="Choi C."/>
            <person name="Clum A."/>
            <person name="Copeland A."/>
            <person name="Grisel N."/>
            <person name="Haridas S."/>
            <person name="Kipfer T."/>
            <person name="LaButti K."/>
            <person name="Lindquist E."/>
            <person name="Lipzen A."/>
            <person name="Maire R."/>
            <person name="Meier B."/>
            <person name="Mihaltcheva S."/>
            <person name="Molinier V."/>
            <person name="Murat C."/>
            <person name="Poggeler S."/>
            <person name="Quandt C.A."/>
            <person name="Sperisen C."/>
            <person name="Tritt A."/>
            <person name="Tisserant E."/>
            <person name="Crous P.W."/>
            <person name="Henrissat B."/>
            <person name="Nehls U."/>
            <person name="Egli S."/>
            <person name="Spatafora J.W."/>
            <person name="Grigoriev I.V."/>
            <person name="Martin F.M."/>
        </authorList>
    </citation>
    <scope>NUCLEOTIDE SEQUENCE [LARGE SCALE GENOMIC DNA]</scope>
    <source>
        <strain evidence="2 3">CBS 459.81</strain>
    </source>
</reference>
<protein>
    <submittedName>
        <fullName evidence="2">Uncharacterized protein</fullName>
    </submittedName>
</protein>
<dbReference type="EMBL" id="KV745109">
    <property type="protein sequence ID" value="OCK77669.1"/>
    <property type="molecule type" value="Genomic_DNA"/>
</dbReference>
<feature type="region of interest" description="Disordered" evidence="1">
    <location>
        <begin position="160"/>
        <end position="299"/>
    </location>
</feature>
<dbReference type="AlphaFoldDB" id="A0A8E2JCN9"/>
<gene>
    <name evidence="2" type="ORF">K432DRAFT_427829</name>
</gene>
<feature type="compositionally biased region" description="Low complexity" evidence="1">
    <location>
        <begin position="248"/>
        <end position="267"/>
    </location>
</feature>
<feature type="compositionally biased region" description="Pro residues" evidence="1">
    <location>
        <begin position="197"/>
        <end position="209"/>
    </location>
</feature>
<dbReference type="OrthoDB" id="3942284at2759"/>
<sequence length="590" mass="63634">MAPTRRVQDALARVANAGRAGPVVTVFPAAGQKNVPFTVEEDDLILRLKAYVPWTTVKLAFPERSSPGTLQVRCARGLTATSAALRDVHEYRRQLGIEAGDQPPANTFYTRANGVHVCTPGSNVAQPLYIGQSPAPTSAPGQIGAMAIVNPSITFAVPPPATPIPPPAPAAAPALPLVSNRPRTRSGRGTFNGAPPTTAPPPLLPPLAPPVTSSGPPRRSSRFRKSTTTTTAPAPPRSARRPAPAPAAPARAPPSASVLPSASTAPTLRMSPKTQEPEDDSWETLAEPEWTDKSDPLCRRRPSQHAFLSAPPKNPVDYRGSAIALSHTEPVPDYPIEISSCRDDGTPALYPTLPPPSPSYFFRRPGASLRITHPLRRTAACVASFGVVPAVAGIGDGELMASPLAKFLELPRGSRSGPAEILKTPTDKWHLQPYHVRFDCAANAGGIKHWKWAARRTEALSNGTWTVNPASDYVYRGEPAPREAGRRKRKAVALEAPGEGMEENWKRLRGGAVPALFADAGMPALFFAPPEGCEVQFNEATRCLRLKRKKEGEDVDGWFVTEGEHTEHEMDIDEDFIVERFIERMRSERK</sequence>
<dbReference type="Proteomes" id="UP000250266">
    <property type="component" value="Unassembled WGS sequence"/>
</dbReference>
<organism evidence="2 3">
    <name type="scientific">Lepidopterella palustris CBS 459.81</name>
    <dbReference type="NCBI Taxonomy" id="1314670"/>
    <lineage>
        <taxon>Eukaryota</taxon>
        <taxon>Fungi</taxon>
        <taxon>Dikarya</taxon>
        <taxon>Ascomycota</taxon>
        <taxon>Pezizomycotina</taxon>
        <taxon>Dothideomycetes</taxon>
        <taxon>Pleosporomycetidae</taxon>
        <taxon>Mytilinidiales</taxon>
        <taxon>Argynnaceae</taxon>
        <taxon>Lepidopterella</taxon>
    </lineage>
</organism>
<keyword evidence="3" id="KW-1185">Reference proteome</keyword>
<evidence type="ECO:0000313" key="2">
    <source>
        <dbReference type="EMBL" id="OCK77669.1"/>
    </source>
</evidence>
<proteinExistence type="predicted"/>
<accession>A0A8E2JCN9</accession>